<reference evidence="11 12" key="1">
    <citation type="submission" date="2024-09" db="EMBL/GenBank/DDBJ databases">
        <title>The Natural Products Discovery Center: Release of the First 8490 Sequenced Strains for Exploring Actinobacteria Biosynthetic Diversity.</title>
        <authorList>
            <person name="Kalkreuter E."/>
            <person name="Kautsar S.A."/>
            <person name="Yang D."/>
            <person name="Bader C.D."/>
            <person name="Teijaro C.N."/>
            <person name="Fluegel L."/>
            <person name="Davis C.M."/>
            <person name="Simpson J.R."/>
            <person name="Lauterbach L."/>
            <person name="Steele A.D."/>
            <person name="Gui C."/>
            <person name="Meng S."/>
            <person name="Li G."/>
            <person name="Viehrig K."/>
            <person name="Ye F."/>
            <person name="Su P."/>
            <person name="Kiefer A.F."/>
            <person name="Nichols A."/>
            <person name="Cepeda A.J."/>
            <person name="Yan W."/>
            <person name="Fan B."/>
            <person name="Jiang Y."/>
            <person name="Adhikari A."/>
            <person name="Zheng C.-J."/>
            <person name="Schuster L."/>
            <person name="Cowan T.M."/>
            <person name="Smanski M.J."/>
            <person name="Chevrette M.G."/>
            <person name="De Carvalho L.P.S."/>
            <person name="Shen B."/>
        </authorList>
    </citation>
    <scope>NUCLEOTIDE SEQUENCE [LARGE SCALE GENOMIC DNA]</scope>
    <source>
        <strain evidence="11 12">NPDC059500</strain>
    </source>
</reference>
<evidence type="ECO:0000256" key="2">
    <source>
        <dbReference type="ARBA" id="ARBA00022448"/>
    </source>
</evidence>
<evidence type="ECO:0000256" key="9">
    <source>
        <dbReference type="SAM" id="Phobius"/>
    </source>
</evidence>
<feature type="transmembrane region" description="Helical" evidence="9">
    <location>
        <begin position="423"/>
        <end position="445"/>
    </location>
</feature>
<comment type="caution">
    <text evidence="11">The sequence shown here is derived from an EMBL/GenBank/DDBJ whole genome shotgun (WGS) entry which is preliminary data.</text>
</comment>
<feature type="transmembrane region" description="Helical" evidence="9">
    <location>
        <begin position="379"/>
        <end position="402"/>
    </location>
</feature>
<evidence type="ECO:0000259" key="10">
    <source>
        <dbReference type="PROSITE" id="PS50850"/>
    </source>
</evidence>
<evidence type="ECO:0000313" key="11">
    <source>
        <dbReference type="EMBL" id="MFE1755866.1"/>
    </source>
</evidence>
<gene>
    <name evidence="11" type="ORF">ACFW88_35975</name>
</gene>
<evidence type="ECO:0000256" key="6">
    <source>
        <dbReference type="ARBA" id="ARBA00023136"/>
    </source>
</evidence>
<feature type="transmembrane region" description="Helical" evidence="9">
    <location>
        <begin position="238"/>
        <end position="260"/>
    </location>
</feature>
<keyword evidence="7" id="KW-0046">Antibiotic resistance</keyword>
<evidence type="ECO:0000256" key="7">
    <source>
        <dbReference type="ARBA" id="ARBA00023251"/>
    </source>
</evidence>
<evidence type="ECO:0000313" key="12">
    <source>
        <dbReference type="Proteomes" id="UP001599756"/>
    </source>
</evidence>
<dbReference type="PANTHER" id="PTHR42718:SF39">
    <property type="entry name" value="ACTINORHODIN TRANSPORTER-RELATED"/>
    <property type="match status" value="1"/>
</dbReference>
<feature type="transmembrane region" description="Helical" evidence="9">
    <location>
        <begin position="89"/>
        <end position="108"/>
    </location>
</feature>
<dbReference type="EMBL" id="JBHYTS010000125">
    <property type="protein sequence ID" value="MFE1755866.1"/>
    <property type="molecule type" value="Genomic_DNA"/>
</dbReference>
<dbReference type="NCBIfam" id="TIGR00711">
    <property type="entry name" value="efflux_EmrB"/>
    <property type="match status" value="1"/>
</dbReference>
<dbReference type="Proteomes" id="UP001599756">
    <property type="component" value="Unassembled WGS sequence"/>
</dbReference>
<dbReference type="SUPFAM" id="SSF103473">
    <property type="entry name" value="MFS general substrate transporter"/>
    <property type="match status" value="1"/>
</dbReference>
<keyword evidence="5 9" id="KW-1133">Transmembrane helix</keyword>
<dbReference type="Gene3D" id="1.20.1250.20">
    <property type="entry name" value="MFS general substrate transporter like domains"/>
    <property type="match status" value="1"/>
</dbReference>
<feature type="transmembrane region" description="Helical" evidence="9">
    <location>
        <begin position="57"/>
        <end position="77"/>
    </location>
</feature>
<feature type="transmembrane region" description="Helical" evidence="9">
    <location>
        <begin position="213"/>
        <end position="232"/>
    </location>
</feature>
<organism evidence="11 12">
    <name type="scientific">Streptomyces anandii</name>
    <dbReference type="NCBI Taxonomy" id="285454"/>
    <lineage>
        <taxon>Bacteria</taxon>
        <taxon>Bacillati</taxon>
        <taxon>Actinomycetota</taxon>
        <taxon>Actinomycetes</taxon>
        <taxon>Kitasatosporales</taxon>
        <taxon>Streptomycetaceae</taxon>
        <taxon>Streptomyces</taxon>
    </lineage>
</organism>
<evidence type="ECO:0000256" key="5">
    <source>
        <dbReference type="ARBA" id="ARBA00022989"/>
    </source>
</evidence>
<comment type="subcellular location">
    <subcellularLocation>
        <location evidence="1">Cell membrane</location>
        <topology evidence="1">Multi-pass membrane protein</topology>
    </subcellularLocation>
</comment>
<feature type="transmembrane region" description="Helical" evidence="9">
    <location>
        <begin position="147"/>
        <end position="170"/>
    </location>
</feature>
<feature type="domain" description="Major facilitator superfamily (MFS) profile" evidence="10">
    <location>
        <begin position="23"/>
        <end position="559"/>
    </location>
</feature>
<evidence type="ECO:0000256" key="8">
    <source>
        <dbReference type="SAM" id="MobiDB-lite"/>
    </source>
</evidence>
<feature type="compositionally biased region" description="Basic and acidic residues" evidence="8">
    <location>
        <begin position="571"/>
        <end position="582"/>
    </location>
</feature>
<feature type="transmembrane region" description="Helical" evidence="9">
    <location>
        <begin position="23"/>
        <end position="45"/>
    </location>
</feature>
<dbReference type="CDD" id="cd17321">
    <property type="entry name" value="MFS_MMR_MDR_like"/>
    <property type="match status" value="1"/>
</dbReference>
<dbReference type="RefSeq" id="WP_381807823.1">
    <property type="nucleotide sequence ID" value="NZ_JBHYTS010000125.1"/>
</dbReference>
<dbReference type="Gene3D" id="1.20.1720.10">
    <property type="entry name" value="Multidrug resistance protein D"/>
    <property type="match status" value="1"/>
</dbReference>
<feature type="transmembrane region" description="Helical" evidence="9">
    <location>
        <begin position="114"/>
        <end position="135"/>
    </location>
</feature>
<dbReference type="PROSITE" id="PS50850">
    <property type="entry name" value="MFS"/>
    <property type="match status" value="1"/>
</dbReference>
<feature type="region of interest" description="Disordered" evidence="8">
    <location>
        <begin position="560"/>
        <end position="599"/>
    </location>
</feature>
<name>A0ABW6HGS7_9ACTN</name>
<dbReference type="PRINTS" id="PR01036">
    <property type="entry name" value="TCRTETB"/>
</dbReference>
<evidence type="ECO:0000256" key="4">
    <source>
        <dbReference type="ARBA" id="ARBA00022692"/>
    </source>
</evidence>
<dbReference type="Pfam" id="PF07690">
    <property type="entry name" value="MFS_1"/>
    <property type="match status" value="1"/>
</dbReference>
<feature type="transmembrane region" description="Helical" evidence="9">
    <location>
        <begin position="281"/>
        <end position="305"/>
    </location>
</feature>
<evidence type="ECO:0000256" key="1">
    <source>
        <dbReference type="ARBA" id="ARBA00004651"/>
    </source>
</evidence>
<keyword evidence="2" id="KW-0813">Transport</keyword>
<dbReference type="InterPro" id="IPR004638">
    <property type="entry name" value="EmrB-like"/>
</dbReference>
<proteinExistence type="predicted"/>
<dbReference type="InterPro" id="IPR036259">
    <property type="entry name" value="MFS_trans_sf"/>
</dbReference>
<accession>A0ABW6HGS7</accession>
<protein>
    <submittedName>
        <fullName evidence="11">MFS transporter</fullName>
    </submittedName>
</protein>
<dbReference type="InterPro" id="IPR011701">
    <property type="entry name" value="MFS"/>
</dbReference>
<feature type="transmembrane region" description="Helical" evidence="9">
    <location>
        <begin position="536"/>
        <end position="554"/>
    </location>
</feature>
<dbReference type="PANTHER" id="PTHR42718">
    <property type="entry name" value="MAJOR FACILITATOR SUPERFAMILY MULTIDRUG TRANSPORTER MFSC"/>
    <property type="match status" value="1"/>
</dbReference>
<feature type="transmembrane region" description="Helical" evidence="9">
    <location>
        <begin position="182"/>
        <end position="201"/>
    </location>
</feature>
<sequence length="599" mass="62942">MTHAEDETYVEGEGVPDPQRWRAAAVILVAIALDLIDTTIVNVALPVLQTDLEASKAALQWVAAAYTLTFALSLITVGRVGDMVGRKRMISIGILVFVAASLLCGVAQSTEMLIASRVLQGFGGAIVMTQGLSVFQVSFPPKERAAVFGMFGALSGVAAMLGPVLGGVLVDADLFGWSWRPIFLVNVPVGLFALLGVQAFVRESRAPHIKHLDLVGVALVTLALLSLLYPLVQGQEAGWPAWTFTAMACSVPLFVVFALYERRKAARDGSALVEPSLFRERSFVAGLLVMLSFFAIIAGLFFPFTLYLQVGLGFTPLAAGLTTVPFSFGAMITSSFSAVLAIKMGRKVLSIGMVIMGVGMVALIWTIGHFGSGISGWDMAPALAVLGLGLGFVISPVVDIVLGGVPVEHAGSGSGVLSTADQLGAAAGVAVIGVLFFNLLTAQAVPGADATLPHLRKELSAAGVSAASQDRIVADFRSCARQSAQHEDAKAPPEVCRHIVPAGAVPTGREEQVTKAIADASVKARKEGYAKATDHVLWYEVGIIALGFLLTFMLPKRARKPEWEDDDEQGAEQRDGERHGGEDGENGAASSKAQPAGQP</sequence>
<keyword evidence="4 9" id="KW-0812">Transmembrane</keyword>
<keyword evidence="3" id="KW-1003">Cell membrane</keyword>
<feature type="transmembrane region" description="Helical" evidence="9">
    <location>
        <begin position="348"/>
        <end position="367"/>
    </location>
</feature>
<dbReference type="InterPro" id="IPR020846">
    <property type="entry name" value="MFS_dom"/>
</dbReference>
<evidence type="ECO:0000256" key="3">
    <source>
        <dbReference type="ARBA" id="ARBA00022475"/>
    </source>
</evidence>
<feature type="transmembrane region" description="Helical" evidence="9">
    <location>
        <begin position="317"/>
        <end position="341"/>
    </location>
</feature>
<keyword evidence="12" id="KW-1185">Reference proteome</keyword>
<keyword evidence="6 9" id="KW-0472">Membrane</keyword>